<dbReference type="InterPro" id="IPR036047">
    <property type="entry name" value="F-box-like_dom_sf"/>
</dbReference>
<feature type="region of interest" description="Disordered" evidence="1">
    <location>
        <begin position="1"/>
        <end position="27"/>
    </location>
</feature>
<sequence>MEPGPEQPPPLQQQHGTEGVNPRRSSIEKQPVVACPAAFERLPDEIIEQILRLTDPNSFASLVLLNSKWRSVSQQADLYAHQLAQCPSYSASHPGRPVAAGEDRLAELRRLFSREVKRNLFDAYLRPSLTHIKLVSNSISSSSCPGGDGMQFHPSPMGHHLLAYNSSRIYLIDARAPDITVKRELKILRRPAATCVMDDGSLLAVLLTEMQVDLYDLTVSPPKRTQSIILDHSPRAIALSPCGSVIAAAYEGGIEVSSLHPGALPTERRSVKCDAVDALAFSFDGTQILGTTVHTAQPNTVILTAPYYDPGSHMEGDSISALWTTSILFPNTSRDCSHAVLLQESSREEAYWTFAYDRSFETFRAVRIDDLRNGTTYFTGPVPTQATQGRLLPCTLPAASYHGDIVAAGFQGNEIWIYGVPEDLDAVPDPSSGTTEGTPSSASGLNRRGSGPSARPTSRVQEQSDSRVPQWQLLCDKLRNSFVCGHKVAELNGASMVKWVAGFGGSSLKERLVVAAGGVMPPKLVTEEDGMDFVDGGRLTLVDFDYGAEGGHVTEITIEVGTKEPEVLEEETRDMEVEVAIVRRRTVAQRRGNQSSVIRAATTAARLPPVPLPPMPMPPPPRVNDADDPLVPRRVGVLPSASASRLSIQNDSVADSSSTPDEGDTESVLEEQEAFDAPYSHASPRSGMTLRRAATAAAVNRRLHPPPATAGQVQYRRADGRAEHPHESDADNWVPPPPPYQKEDPEDLPSFMRHNVAPISADAPPVPPLPPMPNQTTQVAQTQQYQPPHAHQHLLAPNPPQVARSQTVHNPQHMTAPPSRQPLSPTLSSYNTFHATTSDHRREGSGSTVSQPHTINAPRPAPSPIGQNDDDDIYDVSPPGTPPLSRQSNLLRPSSGSSYATRPSADLNSSPAPSSQPSAPVPTPSPVVSTLGQDTPTTPAPAFTPSTAGSTPIHRQRGPPVLDLHIPSATLSPTTIWNTPQTAVRPPSGGIRMLTNSQTWPKQASHDRPPPVVAPGATHPQSAPAIEFSVSRAIDEASPSIPKPDGMAGRNVSTEQQNTTSTQRFQVPRVPVGSRDPTRRVSLQPQQQQQQQQPQASQPRQPQQLQQPQQHQLLPEQYLEQQHQPQYPRPQSQQQQYQQQQQYYQEQSQQPQPAVVYMPQQQHQRQEMSSHAQQQGSPCLAAQYPLQQNPINTQSPALHQPRPQRLPSISTSAAEPDMPLIISTPGGISGAFDPPGQPTSDRAETPIVAPIPRHPRTVAGSSGPNRPTVERLEGIYSSASSSGYAAAGGQGNLQPLGLGLTMGPPGDLVPPPPPSNDGSRTHSLNRKQSRAERSAAKNMADAKRRGWRRSKSKRLTRRGKDNNANDDETASTTAWTEITAPVSMPSGVSGPDFTADATAAGSQARPGSRAIRDKKCVVM</sequence>
<dbReference type="SUPFAM" id="SSF81383">
    <property type="entry name" value="F-box domain"/>
    <property type="match status" value="1"/>
</dbReference>
<reference evidence="5" key="1">
    <citation type="submission" date="2010-07" db="EMBL/GenBank/DDBJ databases">
        <title>The genome sequence of Gaeumannomyces graminis var. tritici strain R3-111a-1.</title>
        <authorList>
            <consortium name="The Broad Institute Genome Sequencing Platform"/>
            <person name="Ma L.-J."/>
            <person name="Dead R."/>
            <person name="Young S."/>
            <person name="Zeng Q."/>
            <person name="Koehrsen M."/>
            <person name="Alvarado L."/>
            <person name="Berlin A."/>
            <person name="Chapman S.B."/>
            <person name="Chen Z."/>
            <person name="Freedman E."/>
            <person name="Gellesch M."/>
            <person name="Goldberg J."/>
            <person name="Griggs A."/>
            <person name="Gujja S."/>
            <person name="Heilman E.R."/>
            <person name="Heiman D."/>
            <person name="Hepburn T."/>
            <person name="Howarth C."/>
            <person name="Jen D."/>
            <person name="Larson L."/>
            <person name="Mehta T."/>
            <person name="Neiman D."/>
            <person name="Pearson M."/>
            <person name="Roberts A."/>
            <person name="Saif S."/>
            <person name="Shea T."/>
            <person name="Shenoy N."/>
            <person name="Sisk P."/>
            <person name="Stolte C."/>
            <person name="Sykes S."/>
            <person name="Walk T."/>
            <person name="White J."/>
            <person name="Yandava C."/>
            <person name="Haas B."/>
            <person name="Nusbaum C."/>
            <person name="Birren B."/>
        </authorList>
    </citation>
    <scope>NUCLEOTIDE SEQUENCE [LARGE SCALE GENOMIC DNA]</scope>
    <source>
        <strain evidence="5">R3-111a-1</strain>
    </source>
</reference>
<feature type="compositionally biased region" description="Low complexity" evidence="1">
    <location>
        <begin position="1276"/>
        <end position="1285"/>
    </location>
</feature>
<dbReference type="eggNOG" id="ENOG502QTS5">
    <property type="taxonomic scope" value="Eukaryota"/>
</dbReference>
<feature type="compositionally biased region" description="Polar residues" evidence="1">
    <location>
        <begin position="1159"/>
        <end position="1177"/>
    </location>
</feature>
<dbReference type="STRING" id="644352.J3NR01"/>
<feature type="compositionally biased region" description="Basic and acidic residues" evidence="1">
    <location>
        <begin position="716"/>
        <end position="729"/>
    </location>
</feature>
<feature type="compositionally biased region" description="Pro residues" evidence="1">
    <location>
        <begin position="1"/>
        <end position="11"/>
    </location>
</feature>
<feature type="compositionally biased region" description="Basic and acidic residues" evidence="1">
    <location>
        <begin position="1329"/>
        <end position="1344"/>
    </location>
</feature>
<feature type="region of interest" description="Disordered" evidence="1">
    <location>
        <begin position="999"/>
        <end position="1021"/>
    </location>
</feature>
<evidence type="ECO:0000256" key="1">
    <source>
        <dbReference type="SAM" id="MobiDB-lite"/>
    </source>
</evidence>
<dbReference type="InterPro" id="IPR001810">
    <property type="entry name" value="F-box_dom"/>
</dbReference>
<feature type="region of interest" description="Disordered" evidence="1">
    <location>
        <begin position="1224"/>
        <end position="1419"/>
    </location>
</feature>
<feature type="region of interest" description="Disordered" evidence="1">
    <location>
        <begin position="607"/>
        <end position="669"/>
    </location>
</feature>
<feature type="compositionally biased region" description="Basic residues" evidence="1">
    <location>
        <begin position="1345"/>
        <end position="1357"/>
    </location>
</feature>
<dbReference type="Pfam" id="PF23749">
    <property type="entry name" value="DUF7165"/>
    <property type="match status" value="1"/>
</dbReference>
<organism evidence="3">
    <name type="scientific">Gaeumannomyces tritici (strain R3-111a-1)</name>
    <name type="common">Wheat and barley take-all root rot fungus</name>
    <name type="synonym">Gaeumannomyces graminis var. tritici</name>
    <dbReference type="NCBI Taxonomy" id="644352"/>
    <lineage>
        <taxon>Eukaryota</taxon>
        <taxon>Fungi</taxon>
        <taxon>Dikarya</taxon>
        <taxon>Ascomycota</taxon>
        <taxon>Pezizomycotina</taxon>
        <taxon>Sordariomycetes</taxon>
        <taxon>Sordariomycetidae</taxon>
        <taxon>Magnaporthales</taxon>
        <taxon>Magnaporthaceae</taxon>
        <taxon>Gaeumannomyces</taxon>
    </lineage>
</organism>
<dbReference type="EMBL" id="GL385396">
    <property type="protein sequence ID" value="EJT78607.1"/>
    <property type="molecule type" value="Genomic_DNA"/>
</dbReference>
<dbReference type="GeneID" id="20344164"/>
<dbReference type="EnsemblFungi" id="EJT78607">
    <property type="protein sequence ID" value="EJT78607"/>
    <property type="gene ID" value="GGTG_03706"/>
</dbReference>
<protein>
    <recommendedName>
        <fullName evidence="2">F-box domain-containing protein</fullName>
    </recommendedName>
</protein>
<evidence type="ECO:0000259" key="2">
    <source>
        <dbReference type="PROSITE" id="PS50181"/>
    </source>
</evidence>
<feature type="compositionally biased region" description="Low complexity" evidence="1">
    <location>
        <begin position="428"/>
        <end position="444"/>
    </location>
</feature>
<feature type="compositionally biased region" description="Low complexity" evidence="1">
    <location>
        <begin position="909"/>
        <end position="918"/>
    </location>
</feature>
<feature type="compositionally biased region" description="Polar residues" evidence="1">
    <location>
        <begin position="884"/>
        <end position="901"/>
    </location>
</feature>
<dbReference type="PROSITE" id="PS50181">
    <property type="entry name" value="FBOX"/>
    <property type="match status" value="1"/>
</dbReference>
<dbReference type="InterPro" id="IPR055589">
    <property type="entry name" value="DUF7165"/>
</dbReference>
<feature type="compositionally biased region" description="Pro residues" evidence="1">
    <location>
        <begin position="608"/>
        <end position="622"/>
    </location>
</feature>
<feature type="compositionally biased region" description="Pro residues" evidence="1">
    <location>
        <begin position="764"/>
        <end position="773"/>
    </location>
</feature>
<dbReference type="Gene3D" id="2.130.10.10">
    <property type="entry name" value="YVTN repeat-like/Quinoprotein amine dehydrogenase"/>
    <property type="match status" value="1"/>
</dbReference>
<feature type="region of interest" description="Disordered" evidence="1">
    <location>
        <begin position="1190"/>
        <end position="1212"/>
    </location>
</feature>
<feature type="compositionally biased region" description="Polar residues" evidence="1">
    <location>
        <begin position="845"/>
        <end position="854"/>
    </location>
</feature>
<gene>
    <name evidence="4" type="primary">20344164</name>
    <name evidence="3" type="ORF">GGTG_03706</name>
</gene>
<feature type="region of interest" description="Disordered" evidence="1">
    <location>
        <begin position="695"/>
        <end position="746"/>
    </location>
</feature>
<feature type="compositionally biased region" description="Low complexity" evidence="1">
    <location>
        <begin position="1082"/>
        <end position="1153"/>
    </location>
</feature>
<feature type="compositionally biased region" description="Polar residues" evidence="1">
    <location>
        <begin position="803"/>
        <end position="813"/>
    </location>
</feature>
<dbReference type="Pfam" id="PF00646">
    <property type="entry name" value="F-box"/>
    <property type="match status" value="1"/>
</dbReference>
<evidence type="ECO:0000313" key="5">
    <source>
        <dbReference type="Proteomes" id="UP000006039"/>
    </source>
</evidence>
<feature type="compositionally biased region" description="Polar residues" evidence="1">
    <location>
        <begin position="1051"/>
        <end position="1065"/>
    </location>
</feature>
<feature type="compositionally biased region" description="Polar residues" evidence="1">
    <location>
        <begin position="641"/>
        <end position="660"/>
    </location>
</feature>
<accession>J3NR01</accession>
<evidence type="ECO:0000313" key="3">
    <source>
        <dbReference type="EMBL" id="EJT78607.1"/>
    </source>
</evidence>
<proteinExistence type="predicted"/>
<dbReference type="InterPro" id="IPR015943">
    <property type="entry name" value="WD40/YVTN_repeat-like_dom_sf"/>
</dbReference>
<feature type="region of interest" description="Disordered" evidence="1">
    <location>
        <begin position="762"/>
        <end position="964"/>
    </location>
</feature>
<feature type="compositionally biased region" description="Basic and acidic residues" evidence="1">
    <location>
        <begin position="1410"/>
        <end position="1419"/>
    </location>
</feature>
<feature type="compositionally biased region" description="Low complexity" evidence="1">
    <location>
        <begin position="926"/>
        <end position="952"/>
    </location>
</feature>
<feature type="compositionally biased region" description="Low complexity" evidence="1">
    <location>
        <begin position="775"/>
        <end position="786"/>
    </location>
</feature>
<reference evidence="4" key="4">
    <citation type="journal article" date="2015" name="G3 (Bethesda)">
        <title>Genome sequences of three phytopathogenic species of the Magnaporthaceae family of fungi.</title>
        <authorList>
            <person name="Okagaki L.H."/>
            <person name="Nunes C.C."/>
            <person name="Sailsbery J."/>
            <person name="Clay B."/>
            <person name="Brown D."/>
            <person name="John T."/>
            <person name="Oh Y."/>
            <person name="Young N."/>
            <person name="Fitzgerald M."/>
            <person name="Haas B.J."/>
            <person name="Zeng Q."/>
            <person name="Young S."/>
            <person name="Adiconis X."/>
            <person name="Fan L."/>
            <person name="Levin J.Z."/>
            <person name="Mitchell T.K."/>
            <person name="Okubara P.A."/>
            <person name="Farman M.L."/>
            <person name="Kohn L.M."/>
            <person name="Birren B."/>
            <person name="Ma L.-J."/>
            <person name="Dean R.A."/>
        </authorList>
    </citation>
    <scope>NUCLEOTIDE SEQUENCE</scope>
    <source>
        <strain evidence="4">R3-111a-1</strain>
    </source>
</reference>
<feature type="domain" description="F-box" evidence="2">
    <location>
        <begin position="36"/>
        <end position="82"/>
    </location>
</feature>
<dbReference type="HOGENOM" id="CLU_002718_0_0_1"/>
<dbReference type="Proteomes" id="UP000006039">
    <property type="component" value="Unassembled WGS sequence"/>
</dbReference>
<dbReference type="SUPFAM" id="SSF82171">
    <property type="entry name" value="DPP6 N-terminal domain-like"/>
    <property type="match status" value="1"/>
</dbReference>
<reference evidence="4" key="5">
    <citation type="submission" date="2018-04" db="UniProtKB">
        <authorList>
            <consortium name="EnsemblFungi"/>
        </authorList>
    </citation>
    <scope>IDENTIFICATION</scope>
    <source>
        <strain evidence="4">R3-111a-1</strain>
    </source>
</reference>
<feature type="region of interest" description="Disordered" evidence="1">
    <location>
        <begin position="426"/>
        <end position="466"/>
    </location>
</feature>
<feature type="compositionally biased region" description="Polar residues" evidence="1">
    <location>
        <begin position="455"/>
        <end position="466"/>
    </location>
</feature>
<dbReference type="RefSeq" id="XP_009219752.1">
    <property type="nucleotide sequence ID" value="XM_009221488.1"/>
</dbReference>
<reference evidence="3" key="2">
    <citation type="submission" date="2010-07" db="EMBL/GenBank/DDBJ databases">
        <authorList>
            <consortium name="The Broad Institute Genome Sequencing Platform"/>
            <consortium name="Broad Institute Genome Sequencing Center for Infectious Disease"/>
            <person name="Ma L.-J."/>
            <person name="Dead R."/>
            <person name="Young S."/>
            <person name="Zeng Q."/>
            <person name="Koehrsen M."/>
            <person name="Alvarado L."/>
            <person name="Berlin A."/>
            <person name="Chapman S.B."/>
            <person name="Chen Z."/>
            <person name="Freedman E."/>
            <person name="Gellesch M."/>
            <person name="Goldberg J."/>
            <person name="Griggs A."/>
            <person name="Gujja S."/>
            <person name="Heilman E.R."/>
            <person name="Heiman D."/>
            <person name="Hepburn T."/>
            <person name="Howarth C."/>
            <person name="Jen D."/>
            <person name="Larson L."/>
            <person name="Mehta T."/>
            <person name="Neiman D."/>
            <person name="Pearson M."/>
            <person name="Roberts A."/>
            <person name="Saif S."/>
            <person name="Shea T."/>
            <person name="Shenoy N."/>
            <person name="Sisk P."/>
            <person name="Stolte C."/>
            <person name="Sykes S."/>
            <person name="Walk T."/>
            <person name="White J."/>
            <person name="Yandava C."/>
            <person name="Haas B."/>
            <person name="Nusbaum C."/>
            <person name="Birren B."/>
        </authorList>
    </citation>
    <scope>NUCLEOTIDE SEQUENCE</scope>
    <source>
        <strain evidence="3">R3-111a-1</strain>
    </source>
</reference>
<dbReference type="OrthoDB" id="3925024at2759"/>
<feature type="region of interest" description="Disordered" evidence="1">
    <location>
        <begin position="1036"/>
        <end position="1177"/>
    </location>
</feature>
<dbReference type="VEuPathDB" id="FungiDB:GGTG_03706"/>
<keyword evidence="5" id="KW-1185">Reference proteome</keyword>
<evidence type="ECO:0000313" key="4">
    <source>
        <dbReference type="EnsemblFungi" id="EJT78607"/>
    </source>
</evidence>
<reference evidence="3" key="3">
    <citation type="submission" date="2010-09" db="EMBL/GenBank/DDBJ databases">
        <title>Annotation of Gaeumannomyces graminis var. tritici R3-111a-1.</title>
        <authorList>
            <consortium name="The Broad Institute Genome Sequencing Platform"/>
            <person name="Ma L.-J."/>
            <person name="Dead R."/>
            <person name="Young S.K."/>
            <person name="Zeng Q."/>
            <person name="Gargeya S."/>
            <person name="Fitzgerald M."/>
            <person name="Haas B."/>
            <person name="Abouelleil A."/>
            <person name="Alvarado L."/>
            <person name="Arachchi H.M."/>
            <person name="Berlin A."/>
            <person name="Brown A."/>
            <person name="Chapman S.B."/>
            <person name="Chen Z."/>
            <person name="Dunbar C."/>
            <person name="Freedman E."/>
            <person name="Gearin G."/>
            <person name="Gellesch M."/>
            <person name="Goldberg J."/>
            <person name="Griggs A."/>
            <person name="Gujja S."/>
            <person name="Heiman D."/>
            <person name="Howarth C."/>
            <person name="Larson L."/>
            <person name="Lui A."/>
            <person name="MacDonald P.J.P."/>
            <person name="Mehta T."/>
            <person name="Montmayeur A."/>
            <person name="Murphy C."/>
            <person name="Neiman D."/>
            <person name="Pearson M."/>
            <person name="Priest M."/>
            <person name="Roberts A."/>
            <person name="Saif S."/>
            <person name="Shea T."/>
            <person name="Shenoy N."/>
            <person name="Sisk P."/>
            <person name="Stolte C."/>
            <person name="Sykes S."/>
            <person name="Yandava C."/>
            <person name="Wortman J."/>
            <person name="Nusbaum C."/>
            <person name="Birren B."/>
        </authorList>
    </citation>
    <scope>NUCLEOTIDE SEQUENCE</scope>
    <source>
        <strain evidence="3">R3-111a-1</strain>
    </source>
</reference>
<feature type="compositionally biased region" description="Low complexity" evidence="1">
    <location>
        <begin position="1292"/>
        <end position="1306"/>
    </location>
</feature>
<name>J3NR01_GAET3</name>
<feature type="compositionally biased region" description="Polar residues" evidence="1">
    <location>
        <begin position="821"/>
        <end position="836"/>
    </location>
</feature>